<dbReference type="AlphaFoldDB" id="A0AAV9G2P2"/>
<keyword evidence="2" id="KW-1185">Reference proteome</keyword>
<reference evidence="1" key="1">
    <citation type="journal article" date="2023" name="Mol. Phylogenet. Evol.">
        <title>Genome-scale phylogeny and comparative genomics of the fungal order Sordariales.</title>
        <authorList>
            <person name="Hensen N."/>
            <person name="Bonometti L."/>
            <person name="Westerberg I."/>
            <person name="Brannstrom I.O."/>
            <person name="Guillou S."/>
            <person name="Cros-Aarteil S."/>
            <person name="Calhoun S."/>
            <person name="Haridas S."/>
            <person name="Kuo A."/>
            <person name="Mondo S."/>
            <person name="Pangilinan J."/>
            <person name="Riley R."/>
            <person name="LaButti K."/>
            <person name="Andreopoulos B."/>
            <person name="Lipzen A."/>
            <person name="Chen C."/>
            <person name="Yan M."/>
            <person name="Daum C."/>
            <person name="Ng V."/>
            <person name="Clum A."/>
            <person name="Steindorff A."/>
            <person name="Ohm R.A."/>
            <person name="Martin F."/>
            <person name="Silar P."/>
            <person name="Natvig D.O."/>
            <person name="Lalanne C."/>
            <person name="Gautier V."/>
            <person name="Ament-Velasquez S.L."/>
            <person name="Kruys A."/>
            <person name="Hutchinson M.I."/>
            <person name="Powell A.J."/>
            <person name="Barry K."/>
            <person name="Miller A.N."/>
            <person name="Grigoriev I.V."/>
            <person name="Debuchy R."/>
            <person name="Gladieux P."/>
            <person name="Hiltunen Thoren M."/>
            <person name="Johannesson H."/>
        </authorList>
    </citation>
    <scope>NUCLEOTIDE SEQUENCE</scope>
    <source>
        <strain evidence="1">PSN243</strain>
    </source>
</reference>
<proteinExistence type="predicted"/>
<organism evidence="1 2">
    <name type="scientific">Podospora aff. communis PSN243</name>
    <dbReference type="NCBI Taxonomy" id="3040156"/>
    <lineage>
        <taxon>Eukaryota</taxon>
        <taxon>Fungi</taxon>
        <taxon>Dikarya</taxon>
        <taxon>Ascomycota</taxon>
        <taxon>Pezizomycotina</taxon>
        <taxon>Sordariomycetes</taxon>
        <taxon>Sordariomycetidae</taxon>
        <taxon>Sordariales</taxon>
        <taxon>Podosporaceae</taxon>
        <taxon>Podospora</taxon>
    </lineage>
</organism>
<name>A0AAV9G2P2_9PEZI</name>
<protein>
    <submittedName>
        <fullName evidence="1">Uncharacterized protein</fullName>
    </submittedName>
</protein>
<accession>A0AAV9G2P2</accession>
<dbReference type="EMBL" id="MU866029">
    <property type="protein sequence ID" value="KAK4442152.1"/>
    <property type="molecule type" value="Genomic_DNA"/>
</dbReference>
<comment type="caution">
    <text evidence="1">The sequence shown here is derived from an EMBL/GenBank/DDBJ whole genome shotgun (WGS) entry which is preliminary data.</text>
</comment>
<gene>
    <name evidence="1" type="ORF">QBC34DRAFT_453272</name>
</gene>
<reference evidence="1" key="2">
    <citation type="submission" date="2023-05" db="EMBL/GenBank/DDBJ databases">
        <authorList>
            <consortium name="Lawrence Berkeley National Laboratory"/>
            <person name="Steindorff A."/>
            <person name="Hensen N."/>
            <person name="Bonometti L."/>
            <person name="Westerberg I."/>
            <person name="Brannstrom I.O."/>
            <person name="Guillou S."/>
            <person name="Cros-Aarteil S."/>
            <person name="Calhoun S."/>
            <person name="Haridas S."/>
            <person name="Kuo A."/>
            <person name="Mondo S."/>
            <person name="Pangilinan J."/>
            <person name="Riley R."/>
            <person name="Labutti K."/>
            <person name="Andreopoulos B."/>
            <person name="Lipzen A."/>
            <person name="Chen C."/>
            <person name="Yanf M."/>
            <person name="Daum C."/>
            <person name="Ng V."/>
            <person name="Clum A."/>
            <person name="Ohm R."/>
            <person name="Martin F."/>
            <person name="Silar P."/>
            <person name="Natvig D."/>
            <person name="Lalanne C."/>
            <person name="Gautier V."/>
            <person name="Ament-Velasquez S.L."/>
            <person name="Kruys A."/>
            <person name="Hutchinson M.I."/>
            <person name="Powell A.J."/>
            <person name="Barry K."/>
            <person name="Miller A.N."/>
            <person name="Grigoriev I.V."/>
            <person name="Debuchy R."/>
            <person name="Gladieux P."/>
            <person name="Thoren M.H."/>
            <person name="Johannesson H."/>
        </authorList>
    </citation>
    <scope>NUCLEOTIDE SEQUENCE</scope>
    <source>
        <strain evidence="1">PSN243</strain>
    </source>
</reference>
<evidence type="ECO:0000313" key="2">
    <source>
        <dbReference type="Proteomes" id="UP001321760"/>
    </source>
</evidence>
<evidence type="ECO:0000313" key="1">
    <source>
        <dbReference type="EMBL" id="KAK4442152.1"/>
    </source>
</evidence>
<dbReference type="Proteomes" id="UP001321760">
    <property type="component" value="Unassembled WGS sequence"/>
</dbReference>
<sequence>MVSTNRGTYRNLRVATLVEERWEDDLEKYRFSAASAAVHFFRAHPGSVVNLRNLNIIEDRESVAYPSCHAQTLIPFCLANPNLRIQHHACLWTNVIQKDPLEYSSIGSRIDRVRLRSHGALSADRITRPVADWMVEAHTLEKKGMPSHSYTLILDGDPLPMKSSKIFQRVRRFGSSDRDVVLRMRDNDWYKIRKFPELLRDIHGGKGLVRCNFDIGEPGSVEDMLEERKDWDIKQWTSDHRTSRPWTKEHFETEPPLPKWIDVLRFNLRKRRDEDPEGWEPDPNWG</sequence>